<dbReference type="AlphaFoldDB" id="A0A679FH95"/>
<evidence type="ECO:0000313" key="1">
    <source>
        <dbReference type="EMBL" id="BBW95448.1"/>
    </source>
</evidence>
<dbReference type="EMBL" id="AP022557">
    <property type="protein sequence ID" value="BBW95448.1"/>
    <property type="molecule type" value="Genomic_DNA"/>
</dbReference>
<evidence type="ECO:0008006" key="3">
    <source>
        <dbReference type="Google" id="ProtNLM"/>
    </source>
</evidence>
<dbReference type="InterPro" id="IPR012347">
    <property type="entry name" value="Ferritin-like"/>
</dbReference>
<dbReference type="RefSeq" id="WP_244319353.1">
    <property type="nucleotide sequence ID" value="NZ_AP022557.1"/>
</dbReference>
<organism evidence="1 2">
    <name type="scientific">Geobacillus subterraneus</name>
    <dbReference type="NCBI Taxonomy" id="129338"/>
    <lineage>
        <taxon>Bacteria</taxon>
        <taxon>Bacillati</taxon>
        <taxon>Bacillota</taxon>
        <taxon>Bacilli</taxon>
        <taxon>Bacillales</taxon>
        <taxon>Anoxybacillaceae</taxon>
        <taxon>Geobacillus</taxon>
    </lineage>
</organism>
<dbReference type="InterPro" id="IPR021617">
    <property type="entry name" value="DUF3231"/>
</dbReference>
<dbReference type="Proteomes" id="UP000501421">
    <property type="component" value="Chromosome"/>
</dbReference>
<proteinExistence type="predicted"/>
<sequence length="336" mass="37559">MEGNVTSLTSAEISNLWSTYVHDSIVACLLTHFAETVTDDEIRPLLDEMLNVANGHLRAIEQLFAAEGIAKPVGYPVEKHVYSGAPKLFSDIFYLEYMYYMTKFGLAAHSGAIALSSRQDIADLFRAFLNEAVTFNDRTRHVLLEKGVYIRPPYIVYPKQAEFIEKQRFLTGWFGPRRPLLAIEVAHLFTTARNNELGKATLTGFAQVAVDPEIRNFFLRGVRVCSDIMNTVHDVLRESNVPAVMSPDVTVTDSTKPPFSDQLMMAVINALSAIGTAEYGAAMAVSLRRDIIALYASLIAKAGAFTEDGANMMIERRWLEYPPHFLDRQQLALQKS</sequence>
<protein>
    <recommendedName>
        <fullName evidence="3">DUF3231 family protein</fullName>
    </recommendedName>
</protein>
<name>A0A679FH95_9BACL</name>
<gene>
    <name evidence="1" type="ORF">GsuE55_02810</name>
</gene>
<evidence type="ECO:0000313" key="2">
    <source>
        <dbReference type="Proteomes" id="UP000501421"/>
    </source>
</evidence>
<dbReference type="Pfam" id="PF11553">
    <property type="entry name" value="DUF3231"/>
    <property type="match status" value="2"/>
</dbReference>
<keyword evidence="2" id="KW-1185">Reference proteome</keyword>
<reference evidence="2" key="1">
    <citation type="journal article" date="2020" name="Microbiol. Resour. Announc.">
        <title>Complete Genome Sequence of Geobacillus sp. Strain E55-1, Isolated from Mine Geyser in Japan.</title>
        <authorList>
            <person name="Miyazaki K."/>
            <person name="Hase E."/>
            <person name="Tokito N."/>
        </authorList>
    </citation>
    <scope>NUCLEOTIDE SEQUENCE [LARGE SCALE GENOMIC DNA]</scope>
    <source>
        <strain evidence="2">E55-1</strain>
    </source>
</reference>
<dbReference type="Gene3D" id="1.20.1260.10">
    <property type="match status" value="2"/>
</dbReference>
<accession>A0A679FH95</accession>